<proteinExistence type="predicted"/>
<feature type="compositionally biased region" description="Low complexity" evidence="1">
    <location>
        <begin position="201"/>
        <end position="211"/>
    </location>
</feature>
<feature type="compositionally biased region" description="Basic residues" evidence="1">
    <location>
        <begin position="653"/>
        <end position="663"/>
    </location>
</feature>
<feature type="region of interest" description="Disordered" evidence="1">
    <location>
        <begin position="478"/>
        <end position="542"/>
    </location>
</feature>
<protein>
    <submittedName>
        <fullName evidence="2">Putative extensin-like 3</fullName>
    </submittedName>
</protein>
<sequence length="815" mass="88516">MRSSEDSANHEFVFMGNKEPAAQSYNEGPAPVFVTPRRRSHPRLNQPIPTSLDQMYTSTTSVPRTWPTFSSATTTRAKATPLPPELIELLPPHLRENTVPDFTTSATPPVEEHLPERPPLPTAYCFGDYSNLDDPSTPTTPHNYDYLSDLVTSNALDVLTSSHSHTQGTRAPLVRTSTNSSNTAPAALLITGCDLNSGGRSISVRSNSSRSLPQEGSKICHSQRPFQPPSPKFARTPCSSNSGITTTVSTARVSNSAVLVDDGEWATMVRSLDSLSPTQSPLPNNFRADSSQRVNSFHRDFTNIENLPYTCYADASPSVNQYKPNPVAHQAPTATPLSMTAKQPAMLEKKSRVSQNTHSISTVLDDAFDPSITTRCLSSSHSPTSRTHRGQASARVQGVVSPSTRDTRQAWNTVGVPVSEMGQPASRSPSPSLGVRPVSQAAVRHSDPDSIYDNLMVRYSPMAAATSRTTPTANILPATIPHPLPNTSYRLQTTPSTPTRRVIHSPLIGKPPSPPTQRRASRSPTHSSGWKPPDRLGSPHYCPDRPGSPHYCPDYPTLNPHYGGCWVPMWGSSPQLCQAGGTHVFPAYIHNGLPGRLIHEGRSHSCDRLPARQSPPPSHLNGRRSASPWRGGSASPVGHRQSPSPECSNGRPPRPRRPPHRKSKTVEVGFLGLAVHPSSTTGITGVVQTDSTTMPLQPRAHLPSPPTSRIPPARQLCMQAVDYHDIPTNDTHIHARQQLNLYTNIIPEQNHKLGDECENSSVKSSSSPAPPTFAAYGSSPSPVFGKQEQAEASKHKVTYKSSLYKCMKNLLRPVQ</sequence>
<feature type="compositionally biased region" description="Polar residues" evidence="1">
    <location>
        <begin position="485"/>
        <end position="499"/>
    </location>
</feature>
<feature type="region of interest" description="Disordered" evidence="1">
    <location>
        <begin position="605"/>
        <end position="663"/>
    </location>
</feature>
<evidence type="ECO:0000256" key="1">
    <source>
        <dbReference type="SAM" id="MobiDB-lite"/>
    </source>
</evidence>
<feature type="region of interest" description="Disordered" evidence="1">
    <location>
        <begin position="18"/>
        <end position="54"/>
    </location>
</feature>
<feature type="compositionally biased region" description="Polar residues" evidence="1">
    <location>
        <begin position="516"/>
        <end position="528"/>
    </location>
</feature>
<dbReference type="Proteomes" id="UP000747542">
    <property type="component" value="Unassembled WGS sequence"/>
</dbReference>
<gene>
    <name evidence="2" type="ORF">Hamer_G015593</name>
</gene>
<feature type="compositionally biased region" description="Low complexity" evidence="1">
    <location>
        <begin position="760"/>
        <end position="775"/>
    </location>
</feature>
<organism evidence="2 3">
    <name type="scientific">Homarus americanus</name>
    <name type="common">American lobster</name>
    <dbReference type="NCBI Taxonomy" id="6706"/>
    <lineage>
        <taxon>Eukaryota</taxon>
        <taxon>Metazoa</taxon>
        <taxon>Ecdysozoa</taxon>
        <taxon>Arthropoda</taxon>
        <taxon>Crustacea</taxon>
        <taxon>Multicrustacea</taxon>
        <taxon>Malacostraca</taxon>
        <taxon>Eumalacostraca</taxon>
        <taxon>Eucarida</taxon>
        <taxon>Decapoda</taxon>
        <taxon>Pleocyemata</taxon>
        <taxon>Astacidea</taxon>
        <taxon>Nephropoidea</taxon>
        <taxon>Nephropidae</taxon>
        <taxon>Homarus</taxon>
    </lineage>
</organism>
<feature type="region of interest" description="Disordered" evidence="1">
    <location>
        <begin position="201"/>
        <end position="238"/>
    </location>
</feature>
<keyword evidence="3" id="KW-1185">Reference proteome</keyword>
<feature type="compositionally biased region" description="Polar residues" evidence="1">
    <location>
        <begin position="400"/>
        <end position="412"/>
    </location>
</feature>
<reference evidence="2" key="1">
    <citation type="journal article" date="2021" name="Sci. Adv.">
        <title>The American lobster genome reveals insights on longevity, neural, and immune adaptations.</title>
        <authorList>
            <person name="Polinski J.M."/>
            <person name="Zimin A.V."/>
            <person name="Clark K.F."/>
            <person name="Kohn A.B."/>
            <person name="Sadowski N."/>
            <person name="Timp W."/>
            <person name="Ptitsyn A."/>
            <person name="Khanna P."/>
            <person name="Romanova D.Y."/>
            <person name="Williams P."/>
            <person name="Greenwood S.J."/>
            <person name="Moroz L.L."/>
            <person name="Walt D.R."/>
            <person name="Bodnar A.G."/>
        </authorList>
    </citation>
    <scope>NUCLEOTIDE SEQUENCE</scope>
    <source>
        <strain evidence="2">GMGI-L3</strain>
    </source>
</reference>
<name>A0A8J5MKQ0_HOMAM</name>
<feature type="region of interest" description="Disordered" evidence="1">
    <location>
        <begin position="755"/>
        <end position="794"/>
    </location>
</feature>
<evidence type="ECO:0000313" key="3">
    <source>
        <dbReference type="Proteomes" id="UP000747542"/>
    </source>
</evidence>
<accession>A0A8J5MKQ0</accession>
<evidence type="ECO:0000313" key="2">
    <source>
        <dbReference type="EMBL" id="KAG7154999.1"/>
    </source>
</evidence>
<feature type="region of interest" description="Disordered" evidence="1">
    <location>
        <begin position="376"/>
        <end position="446"/>
    </location>
</feature>
<comment type="caution">
    <text evidence="2">The sequence shown here is derived from an EMBL/GenBank/DDBJ whole genome shotgun (WGS) entry which is preliminary data.</text>
</comment>
<dbReference type="EMBL" id="JAHLQT010043233">
    <property type="protein sequence ID" value="KAG7154999.1"/>
    <property type="molecule type" value="Genomic_DNA"/>
</dbReference>
<dbReference type="AlphaFoldDB" id="A0A8J5MKQ0"/>